<dbReference type="Proteomes" id="UP000194154">
    <property type="component" value="Chromosome"/>
</dbReference>
<dbReference type="RefSeq" id="WP_086041745.1">
    <property type="nucleotide sequence ID" value="NZ_CBCRZA010000003.1"/>
</dbReference>
<keyword evidence="6" id="KW-1185">Reference proteome</keyword>
<evidence type="ECO:0000259" key="4">
    <source>
        <dbReference type="Pfam" id="PF01212"/>
    </source>
</evidence>
<dbReference type="GeneID" id="35294536"/>
<dbReference type="InterPro" id="IPR001597">
    <property type="entry name" value="ArAA_b-elim_lyase/Thr_aldolase"/>
</dbReference>
<proteinExistence type="inferred from homology"/>
<dbReference type="PANTHER" id="PTHR48097:SF5">
    <property type="entry name" value="LOW SPECIFICITY L-THREONINE ALDOLASE"/>
    <property type="match status" value="1"/>
</dbReference>
<dbReference type="InterPro" id="IPR015424">
    <property type="entry name" value="PyrdxlP-dep_Trfase"/>
</dbReference>
<organism evidence="5 6">
    <name type="scientific">Macrococcoides canis</name>
    <dbReference type="NCBI Taxonomy" id="1855823"/>
    <lineage>
        <taxon>Bacteria</taxon>
        <taxon>Bacillati</taxon>
        <taxon>Bacillota</taxon>
        <taxon>Bacilli</taxon>
        <taxon>Bacillales</taxon>
        <taxon>Staphylococcaceae</taxon>
        <taxon>Macrococcoides</taxon>
    </lineage>
</organism>
<keyword evidence="5" id="KW-0456">Lyase</keyword>
<dbReference type="Gene3D" id="3.90.1150.10">
    <property type="entry name" value="Aspartate Aminotransferase, domain 1"/>
    <property type="match status" value="1"/>
</dbReference>
<evidence type="ECO:0000313" key="6">
    <source>
        <dbReference type="Proteomes" id="UP000194154"/>
    </source>
</evidence>
<dbReference type="GO" id="GO:0006520">
    <property type="term" value="P:amino acid metabolic process"/>
    <property type="evidence" value="ECO:0007669"/>
    <property type="project" value="InterPro"/>
</dbReference>
<evidence type="ECO:0000256" key="2">
    <source>
        <dbReference type="ARBA" id="ARBA00006966"/>
    </source>
</evidence>
<dbReference type="InterPro" id="IPR015422">
    <property type="entry name" value="PyrdxlP-dep_Trfase_small"/>
</dbReference>
<dbReference type="GO" id="GO:0016829">
    <property type="term" value="F:lyase activity"/>
    <property type="evidence" value="ECO:0007669"/>
    <property type="project" value="UniProtKB-KW"/>
</dbReference>
<accession>A0A1W7A979</accession>
<comment type="cofactor">
    <cofactor evidence="1">
        <name>pyridoxal 5'-phosphate</name>
        <dbReference type="ChEBI" id="CHEBI:597326"/>
    </cofactor>
</comment>
<comment type="similarity">
    <text evidence="2">Belongs to the threonine aldolase family.</text>
</comment>
<evidence type="ECO:0000313" key="5">
    <source>
        <dbReference type="EMBL" id="ARQ06054.1"/>
    </source>
</evidence>
<evidence type="ECO:0000256" key="1">
    <source>
        <dbReference type="ARBA" id="ARBA00001933"/>
    </source>
</evidence>
<keyword evidence="3" id="KW-0663">Pyridoxal phosphate</keyword>
<dbReference type="EMBL" id="CP021059">
    <property type="protein sequence ID" value="ARQ06054.1"/>
    <property type="molecule type" value="Genomic_DNA"/>
</dbReference>
<dbReference type="OrthoDB" id="9774495at2"/>
<dbReference type="KEGG" id="mcak:MCCS_03870"/>
<dbReference type="AlphaFoldDB" id="A0A1W7A979"/>
<evidence type="ECO:0000256" key="3">
    <source>
        <dbReference type="ARBA" id="ARBA00022898"/>
    </source>
</evidence>
<reference evidence="5 6" key="1">
    <citation type="journal article" date="2017" name="Int. J. Syst. Evol. Microbiol.">
        <title>Macrococcus canis sp. nov., a skin bacterium associated with infections in dogs.</title>
        <authorList>
            <person name="Gobeli Brawand S."/>
            <person name="Cotting K."/>
            <person name="Gomez-Sanz E."/>
            <person name="Collaud A."/>
            <person name="Thomann A."/>
            <person name="Brodard I."/>
            <person name="Rodriguez-Campos S."/>
            <person name="Strauss C."/>
            <person name="Perreten V."/>
        </authorList>
    </citation>
    <scope>NUCLEOTIDE SEQUENCE [LARGE SCALE GENOMIC DNA]</scope>
    <source>
        <strain evidence="5 6">KM45013</strain>
    </source>
</reference>
<dbReference type="STRING" id="1855823.MCCS_03870"/>
<dbReference type="EC" id="4.1.2.48" evidence="5"/>
<dbReference type="Gene3D" id="3.40.640.10">
    <property type="entry name" value="Type I PLP-dependent aspartate aminotransferase-like (Major domain)"/>
    <property type="match status" value="1"/>
</dbReference>
<name>A0A1W7A979_9STAP</name>
<dbReference type="InterPro" id="IPR015421">
    <property type="entry name" value="PyrdxlP-dep_Trfase_major"/>
</dbReference>
<dbReference type="PANTHER" id="PTHR48097">
    <property type="entry name" value="L-THREONINE ALDOLASE-RELATED"/>
    <property type="match status" value="1"/>
</dbReference>
<dbReference type="SUPFAM" id="SSF53383">
    <property type="entry name" value="PLP-dependent transferases"/>
    <property type="match status" value="1"/>
</dbReference>
<sequence>MIRFDNDYNTGTHPAILDALILTNDVQQPGYGMDSYSLEAQTLIKKACNAPDADVHFMIGGTQANTTIIASILRPHQAVISADSGHIAVHETGAIESTGHKVIELPGENGKISAEQVELFVNAHWNDPTHEHIPQPKLVYISQPTELGSLYSKSELASLYAVCKSLNLYLMVDGARLGYGLASKSNDIMLQDLAQLCDIFYIGGTKVGAMFGEAIVIMNDDLKTDFRYIMKQRGGMLAKGRFLGLQFKTLFDDGLYFEVSNHAITLANKLVEGLRDMNIEFLIEPETNQIFPLLSEAQIKRIQGKYAFYEWEKQDDKTAVRFCTSWSTKDEYVESLLRDLKENA</sequence>
<protein>
    <submittedName>
        <fullName evidence="5">Low specificity L-threonine aldolase</fullName>
        <ecNumber evidence="5">4.1.2.48</ecNumber>
    </submittedName>
</protein>
<gene>
    <name evidence="5" type="primary">ltaE</name>
    <name evidence="5" type="ORF">MCCS_03870</name>
</gene>
<dbReference type="Pfam" id="PF01212">
    <property type="entry name" value="Beta_elim_lyase"/>
    <property type="match status" value="1"/>
</dbReference>
<feature type="domain" description="Aromatic amino acid beta-eliminating lyase/threonine aldolase" evidence="4">
    <location>
        <begin position="10"/>
        <end position="292"/>
    </location>
</feature>